<dbReference type="PANTHER" id="PTHR46696">
    <property type="entry name" value="P450, PUTATIVE (EUROFUNG)-RELATED"/>
    <property type="match status" value="1"/>
</dbReference>
<dbReference type="EMBL" id="SGIS01000029">
    <property type="protein sequence ID" value="RZF63257.1"/>
    <property type="molecule type" value="Genomic_DNA"/>
</dbReference>
<protein>
    <submittedName>
        <fullName evidence="2">Cytochrome P450</fullName>
    </submittedName>
</protein>
<comment type="caution">
    <text evidence="2">The sequence shown here is derived from an EMBL/GenBank/DDBJ whole genome shotgun (WGS) entry which is preliminary data.</text>
</comment>
<comment type="similarity">
    <text evidence="1">Belongs to the cytochrome P450 family.</text>
</comment>
<dbReference type="PANTHER" id="PTHR46696:SF1">
    <property type="entry name" value="CYTOCHROME P450 YJIB-RELATED"/>
    <property type="match status" value="1"/>
</dbReference>
<dbReference type="InterPro" id="IPR001128">
    <property type="entry name" value="Cyt_P450"/>
</dbReference>
<evidence type="ECO:0000313" key="3">
    <source>
        <dbReference type="Proteomes" id="UP000292085"/>
    </source>
</evidence>
<dbReference type="PRINTS" id="PR00359">
    <property type="entry name" value="BP450"/>
</dbReference>
<evidence type="ECO:0000256" key="1">
    <source>
        <dbReference type="ARBA" id="ARBA00010617"/>
    </source>
</evidence>
<dbReference type="Proteomes" id="UP000292085">
    <property type="component" value="Unassembled WGS sequence"/>
</dbReference>
<dbReference type="SUPFAM" id="SSF48264">
    <property type="entry name" value="Cytochrome P450"/>
    <property type="match status" value="1"/>
</dbReference>
<dbReference type="InterPro" id="IPR036396">
    <property type="entry name" value="Cyt_P450_sf"/>
</dbReference>
<dbReference type="RefSeq" id="WP_130159314.1">
    <property type="nucleotide sequence ID" value="NZ_SGIS01000029.1"/>
</dbReference>
<proteinExistence type="inferred from homology"/>
<organism evidence="2 3">
    <name type="scientific">Sphingomonas populi</name>
    <dbReference type="NCBI Taxonomy" id="2484750"/>
    <lineage>
        <taxon>Bacteria</taxon>
        <taxon>Pseudomonadati</taxon>
        <taxon>Pseudomonadota</taxon>
        <taxon>Alphaproteobacteria</taxon>
        <taxon>Sphingomonadales</taxon>
        <taxon>Sphingomonadaceae</taxon>
        <taxon>Sphingomonas</taxon>
    </lineage>
</organism>
<evidence type="ECO:0000313" key="2">
    <source>
        <dbReference type="EMBL" id="RZF63257.1"/>
    </source>
</evidence>
<dbReference type="GO" id="GO:0016705">
    <property type="term" value="F:oxidoreductase activity, acting on paired donors, with incorporation or reduction of molecular oxygen"/>
    <property type="evidence" value="ECO:0007669"/>
    <property type="project" value="InterPro"/>
</dbReference>
<sequence length="413" mass="45323">MTARDRVAPIKAGAAPAIAASRVTSDLDPFSPAFRADPFTNYAQLRALGPLVWLERYNIWVVSHHAQVRAVLNDWQTFSNAAGGGLTNLFLEENWRPRSIILEVDPPEHERTRRVLIQVMNASALKAMKPGFEVVAQRLIAAALDARDIEAVGDLVQPFPLTAFADAVGMPPLEREKMLIYGGIVFGAFGPRTAWYDRLMEQAVEIGAWIEAHCERSALKADGIGADIYAAADAGDISNAEAKLLVRSLLSAGVDTTIDSIGLCLRALAEHPDQWALLRADPRLARNAFEEATRYDSSSQSLFRTTTRDVAFEGQRLGKHAKVLVLIGSAGRDPVRWEEPGRFDIRRRMTHQIGYGTGIHGCVAQMMARLEGEIFFGALAKAVGRLELTGPSELRLEPGLRGLARLPMRVTRP</sequence>
<dbReference type="GO" id="GO:0020037">
    <property type="term" value="F:heme binding"/>
    <property type="evidence" value="ECO:0007669"/>
    <property type="project" value="InterPro"/>
</dbReference>
<dbReference type="Gene3D" id="1.10.630.10">
    <property type="entry name" value="Cytochrome P450"/>
    <property type="match status" value="1"/>
</dbReference>
<reference evidence="2 3" key="1">
    <citation type="submission" date="2019-02" db="EMBL/GenBank/DDBJ databases">
        <authorList>
            <person name="Li Y."/>
        </authorList>
    </citation>
    <scope>NUCLEOTIDE SEQUENCE [LARGE SCALE GENOMIC DNA]</scope>
    <source>
        <strain evidence="2 3">3-7</strain>
    </source>
</reference>
<name>A0A4Q6Y1Z6_9SPHN</name>
<dbReference type="AlphaFoldDB" id="A0A4Q6Y1Z6"/>
<dbReference type="Pfam" id="PF00067">
    <property type="entry name" value="p450"/>
    <property type="match status" value="1"/>
</dbReference>
<accession>A0A4Q6Y1Z6</accession>
<keyword evidence="3" id="KW-1185">Reference proteome</keyword>
<dbReference type="InterPro" id="IPR002397">
    <property type="entry name" value="Cyt_P450_B"/>
</dbReference>
<gene>
    <name evidence="2" type="ORF">EWE75_17075</name>
</gene>
<dbReference type="GO" id="GO:0005506">
    <property type="term" value="F:iron ion binding"/>
    <property type="evidence" value="ECO:0007669"/>
    <property type="project" value="InterPro"/>
</dbReference>
<dbReference type="OrthoDB" id="5522954at2"/>
<dbReference type="GO" id="GO:0004497">
    <property type="term" value="F:monooxygenase activity"/>
    <property type="evidence" value="ECO:0007669"/>
    <property type="project" value="InterPro"/>
</dbReference>